<feature type="domain" description="Plant bHLH transcription factor ACT-like" evidence="4">
    <location>
        <begin position="165"/>
        <end position="240"/>
    </location>
</feature>
<reference evidence="5" key="1">
    <citation type="submission" date="2021-08" db="EMBL/GenBank/DDBJ databases">
        <title>WGS assembly of Ceratopteris richardii.</title>
        <authorList>
            <person name="Marchant D.B."/>
            <person name="Chen G."/>
            <person name="Jenkins J."/>
            <person name="Shu S."/>
            <person name="Leebens-Mack J."/>
            <person name="Grimwood J."/>
            <person name="Schmutz J."/>
            <person name="Soltis P."/>
            <person name="Soltis D."/>
            <person name="Chen Z.-H."/>
        </authorList>
    </citation>
    <scope>NUCLEOTIDE SEQUENCE</scope>
    <source>
        <strain evidence="5">Whitten #5841</strain>
        <tissue evidence="5">Leaf</tissue>
    </source>
</reference>
<keyword evidence="2" id="KW-0539">Nucleus</keyword>
<evidence type="ECO:0000259" key="4">
    <source>
        <dbReference type="Pfam" id="PF22754"/>
    </source>
</evidence>
<feature type="compositionally biased region" description="Low complexity" evidence="3">
    <location>
        <begin position="13"/>
        <end position="43"/>
    </location>
</feature>
<name>A0A8T2SNK2_CERRI</name>
<comment type="subcellular location">
    <subcellularLocation>
        <location evidence="1">Nucleus</location>
    </subcellularLocation>
</comment>
<evidence type="ECO:0000313" key="6">
    <source>
        <dbReference type="Proteomes" id="UP000825935"/>
    </source>
</evidence>
<proteinExistence type="predicted"/>
<dbReference type="AlphaFoldDB" id="A0A8T2SNK2"/>
<organism evidence="5 6">
    <name type="scientific">Ceratopteris richardii</name>
    <name type="common">Triangle waterfern</name>
    <dbReference type="NCBI Taxonomy" id="49495"/>
    <lineage>
        <taxon>Eukaryota</taxon>
        <taxon>Viridiplantae</taxon>
        <taxon>Streptophyta</taxon>
        <taxon>Embryophyta</taxon>
        <taxon>Tracheophyta</taxon>
        <taxon>Polypodiopsida</taxon>
        <taxon>Polypodiidae</taxon>
        <taxon>Polypodiales</taxon>
        <taxon>Pteridineae</taxon>
        <taxon>Pteridaceae</taxon>
        <taxon>Parkerioideae</taxon>
        <taxon>Ceratopteris</taxon>
    </lineage>
</organism>
<feature type="region of interest" description="Disordered" evidence="3">
    <location>
        <begin position="1"/>
        <end position="44"/>
    </location>
</feature>
<evidence type="ECO:0000256" key="1">
    <source>
        <dbReference type="ARBA" id="ARBA00004123"/>
    </source>
</evidence>
<dbReference type="EMBL" id="CM035424">
    <property type="protein sequence ID" value="KAH7352444.1"/>
    <property type="molecule type" value="Genomic_DNA"/>
</dbReference>
<dbReference type="Proteomes" id="UP000825935">
    <property type="component" value="Chromosome 19"/>
</dbReference>
<keyword evidence="6" id="KW-1185">Reference proteome</keyword>
<feature type="region of interest" description="Disordered" evidence="3">
    <location>
        <begin position="59"/>
        <end position="85"/>
    </location>
</feature>
<dbReference type="GO" id="GO:0005634">
    <property type="term" value="C:nucleus"/>
    <property type="evidence" value="ECO:0007669"/>
    <property type="project" value="UniProtKB-SubCell"/>
</dbReference>
<dbReference type="Pfam" id="PF22754">
    <property type="entry name" value="bHLH-TF_ACT-like_plant"/>
    <property type="match status" value="1"/>
</dbReference>
<gene>
    <name evidence="5" type="ORF">KP509_19G045400</name>
</gene>
<evidence type="ECO:0000256" key="2">
    <source>
        <dbReference type="ARBA" id="ARBA00023242"/>
    </source>
</evidence>
<comment type="caution">
    <text evidence="5">The sequence shown here is derived from an EMBL/GenBank/DDBJ whole genome shotgun (WGS) entry which is preliminary data.</text>
</comment>
<evidence type="ECO:0000313" key="5">
    <source>
        <dbReference type="EMBL" id="KAH7352444.1"/>
    </source>
</evidence>
<sequence length="248" mass="26490">MAVSEKLPPYEPSPDSTDSSSSLSSSHMDLSSDGESSSSCSSSVYNECNDSVLHCAGKEAEDKGEDQEETVPLSSGYMPPARLTPPSLRVSVARCKGASTSRLMSDVDAVDIQRLRYHLASLRSLLPPLARSSQPGNVIRDALKYKKALAKELDVLQNAVPYARQVNVKQSGTGCLKVGISCDKKPGLLIALMEALDRSGLTFTSVNLSCLNDKVEINAVSTKGVKRSPASVKVALLSTIMHFSSQLQ</sequence>
<evidence type="ECO:0000256" key="3">
    <source>
        <dbReference type="SAM" id="MobiDB-lite"/>
    </source>
</evidence>
<dbReference type="InterPro" id="IPR054502">
    <property type="entry name" value="bHLH-TF_ACT-like_plant"/>
</dbReference>
<accession>A0A8T2SNK2</accession>
<protein>
    <recommendedName>
        <fullName evidence="4">Plant bHLH transcription factor ACT-like domain-containing protein</fullName>
    </recommendedName>
</protein>